<dbReference type="OMA" id="MAFKGMA"/>
<dbReference type="PANTHER" id="PTHR46148">
    <property type="entry name" value="CHROMO DOMAIN-CONTAINING PROTEIN"/>
    <property type="match status" value="1"/>
</dbReference>
<evidence type="ECO:0000259" key="1">
    <source>
        <dbReference type="Pfam" id="PF24626"/>
    </source>
</evidence>
<evidence type="ECO:0000313" key="3">
    <source>
        <dbReference type="Proteomes" id="UP000222542"/>
    </source>
</evidence>
<reference evidence="2 3" key="2">
    <citation type="journal article" date="2017" name="Genome Biol.">
        <title>New reference genome sequences of hot pepper reveal the massive evolution of plant disease-resistance genes by retroduplication.</title>
        <authorList>
            <person name="Kim S."/>
            <person name="Park J."/>
            <person name="Yeom S.I."/>
            <person name="Kim Y.M."/>
            <person name="Seo E."/>
            <person name="Kim K.T."/>
            <person name="Kim M.S."/>
            <person name="Lee J.M."/>
            <person name="Cheong K."/>
            <person name="Shin H.S."/>
            <person name="Kim S.B."/>
            <person name="Han K."/>
            <person name="Lee J."/>
            <person name="Park M."/>
            <person name="Lee H.A."/>
            <person name="Lee H.Y."/>
            <person name="Lee Y."/>
            <person name="Oh S."/>
            <person name="Lee J.H."/>
            <person name="Choi E."/>
            <person name="Choi E."/>
            <person name="Lee S.E."/>
            <person name="Jeon J."/>
            <person name="Kim H."/>
            <person name="Choi G."/>
            <person name="Song H."/>
            <person name="Lee J."/>
            <person name="Lee S.C."/>
            <person name="Kwon J.K."/>
            <person name="Lee H.Y."/>
            <person name="Koo N."/>
            <person name="Hong Y."/>
            <person name="Kim R.W."/>
            <person name="Kang W.H."/>
            <person name="Huh J.H."/>
            <person name="Kang B.C."/>
            <person name="Yang T.J."/>
            <person name="Lee Y.H."/>
            <person name="Bennetzen J.L."/>
            <person name="Choi D."/>
        </authorList>
    </citation>
    <scope>NUCLEOTIDE SEQUENCE [LARGE SCALE GENOMIC DNA]</scope>
    <source>
        <strain evidence="3">cv. CM334</strain>
    </source>
</reference>
<reference evidence="2 3" key="1">
    <citation type="journal article" date="2014" name="Nat. Genet.">
        <title>Genome sequence of the hot pepper provides insights into the evolution of pungency in Capsicum species.</title>
        <authorList>
            <person name="Kim S."/>
            <person name="Park M."/>
            <person name="Yeom S.I."/>
            <person name="Kim Y.M."/>
            <person name="Lee J.M."/>
            <person name="Lee H.A."/>
            <person name="Seo E."/>
            <person name="Choi J."/>
            <person name="Cheong K."/>
            <person name="Kim K.T."/>
            <person name="Jung K."/>
            <person name="Lee G.W."/>
            <person name="Oh S.K."/>
            <person name="Bae C."/>
            <person name="Kim S.B."/>
            <person name="Lee H.Y."/>
            <person name="Kim S.Y."/>
            <person name="Kim M.S."/>
            <person name="Kang B.C."/>
            <person name="Jo Y.D."/>
            <person name="Yang H.B."/>
            <person name="Jeong H.J."/>
            <person name="Kang W.H."/>
            <person name="Kwon J.K."/>
            <person name="Shin C."/>
            <person name="Lim J.Y."/>
            <person name="Park J.H."/>
            <person name="Huh J.H."/>
            <person name="Kim J.S."/>
            <person name="Kim B.D."/>
            <person name="Cohen O."/>
            <person name="Paran I."/>
            <person name="Suh M.C."/>
            <person name="Lee S.B."/>
            <person name="Kim Y.K."/>
            <person name="Shin Y."/>
            <person name="Noh S.J."/>
            <person name="Park J."/>
            <person name="Seo Y.S."/>
            <person name="Kwon S.Y."/>
            <person name="Kim H.A."/>
            <person name="Park J.M."/>
            <person name="Kim H.J."/>
            <person name="Choi S.B."/>
            <person name="Bosland P.W."/>
            <person name="Reeves G."/>
            <person name="Jo S.H."/>
            <person name="Lee B.W."/>
            <person name="Cho H.T."/>
            <person name="Choi H.S."/>
            <person name="Lee M.S."/>
            <person name="Yu Y."/>
            <person name="Do Choi Y."/>
            <person name="Park B.S."/>
            <person name="van Deynze A."/>
            <person name="Ashrafi H."/>
            <person name="Hill T."/>
            <person name="Kim W.T."/>
            <person name="Pai H.S."/>
            <person name="Ahn H.K."/>
            <person name="Yeam I."/>
            <person name="Giovannoni J.J."/>
            <person name="Rose J.K."/>
            <person name="Sorensen I."/>
            <person name="Lee S.J."/>
            <person name="Kim R.W."/>
            <person name="Choi I.Y."/>
            <person name="Choi B.S."/>
            <person name="Lim J.S."/>
            <person name="Lee Y.H."/>
            <person name="Choi D."/>
        </authorList>
    </citation>
    <scope>NUCLEOTIDE SEQUENCE [LARGE SCALE GENOMIC DNA]</scope>
    <source>
        <strain evidence="3">cv. CM334</strain>
    </source>
</reference>
<protein>
    <recommendedName>
        <fullName evidence="1">Tf2-1-like SH3-like domain-containing protein</fullName>
    </recommendedName>
</protein>
<dbReference type="Gramene" id="PHT65207">
    <property type="protein sequence ID" value="PHT65207"/>
    <property type="gene ID" value="T459_29632"/>
</dbReference>
<dbReference type="Proteomes" id="UP000222542">
    <property type="component" value="Unassembled WGS sequence"/>
</dbReference>
<organism evidence="2 3">
    <name type="scientific">Capsicum annuum</name>
    <name type="common">Capsicum pepper</name>
    <dbReference type="NCBI Taxonomy" id="4072"/>
    <lineage>
        <taxon>Eukaryota</taxon>
        <taxon>Viridiplantae</taxon>
        <taxon>Streptophyta</taxon>
        <taxon>Embryophyta</taxon>
        <taxon>Tracheophyta</taxon>
        <taxon>Spermatophyta</taxon>
        <taxon>Magnoliopsida</taxon>
        <taxon>eudicotyledons</taxon>
        <taxon>Gunneridae</taxon>
        <taxon>Pentapetalae</taxon>
        <taxon>asterids</taxon>
        <taxon>lamiids</taxon>
        <taxon>Solanales</taxon>
        <taxon>Solanaceae</taxon>
        <taxon>Solanoideae</taxon>
        <taxon>Capsiceae</taxon>
        <taxon>Capsicum</taxon>
    </lineage>
</organism>
<evidence type="ECO:0000313" key="2">
    <source>
        <dbReference type="EMBL" id="PHT65207.1"/>
    </source>
</evidence>
<comment type="caution">
    <text evidence="2">The sequence shown here is derived from an EMBL/GenBank/DDBJ whole genome shotgun (WGS) entry which is preliminary data.</text>
</comment>
<dbReference type="AlphaFoldDB" id="A0A2G2Y621"/>
<name>A0A2G2Y621_CAPAN</name>
<keyword evidence="3" id="KW-1185">Reference proteome</keyword>
<sequence length="113" mass="12956">MKEYYDKGHRDVAFEPGSLVWLRLHPYRKKSIGDHLRHKLTPRFFGPFPVLRRIGEVAYQLQLPSESKLHNVFHVSLLMAFKGMAPTVPPTLPPVEDGRVVPMPCSVLRAQLN</sequence>
<dbReference type="STRING" id="4072.A0A2G2Y621"/>
<dbReference type="PANTHER" id="PTHR46148:SF52">
    <property type="entry name" value="OS04G0603800 PROTEIN"/>
    <property type="match status" value="1"/>
</dbReference>
<proteinExistence type="predicted"/>
<accession>A0A2G2Y621</accession>
<feature type="domain" description="Tf2-1-like SH3-like" evidence="1">
    <location>
        <begin position="17"/>
        <end position="81"/>
    </location>
</feature>
<gene>
    <name evidence="2" type="ORF">T459_29632</name>
</gene>
<dbReference type="EMBL" id="AYRZ02000012">
    <property type="protein sequence ID" value="PHT65207.1"/>
    <property type="molecule type" value="Genomic_DNA"/>
</dbReference>
<dbReference type="Pfam" id="PF24626">
    <property type="entry name" value="SH3_Tf2-1"/>
    <property type="match status" value="1"/>
</dbReference>
<dbReference type="InterPro" id="IPR056924">
    <property type="entry name" value="SH3_Tf2-1"/>
</dbReference>